<name>A0ABT2C3L5_9BURK</name>
<feature type="transmembrane region" description="Helical" evidence="9">
    <location>
        <begin position="571"/>
        <end position="595"/>
    </location>
</feature>
<proteinExistence type="inferred from homology"/>
<dbReference type="EMBL" id="JANUHC010000007">
    <property type="protein sequence ID" value="MCS0631426.1"/>
    <property type="molecule type" value="Genomic_DNA"/>
</dbReference>
<dbReference type="InterPro" id="IPR027398">
    <property type="entry name" value="SecD-TM"/>
</dbReference>
<dbReference type="Pfam" id="PF22599">
    <property type="entry name" value="SecDF_P1_head"/>
    <property type="match status" value="1"/>
</dbReference>
<dbReference type="InterPro" id="IPR022813">
    <property type="entry name" value="SecD/SecF_arch_bac"/>
</dbReference>
<organism evidence="14 15">
    <name type="scientific">Telluria mixta</name>
    <dbReference type="NCBI Taxonomy" id="34071"/>
    <lineage>
        <taxon>Bacteria</taxon>
        <taxon>Pseudomonadati</taxon>
        <taxon>Pseudomonadota</taxon>
        <taxon>Betaproteobacteria</taxon>
        <taxon>Burkholderiales</taxon>
        <taxon>Oxalobacteraceae</taxon>
        <taxon>Telluria group</taxon>
        <taxon>Telluria</taxon>
    </lineage>
</organism>
<evidence type="ECO:0000256" key="9">
    <source>
        <dbReference type="HAMAP-Rule" id="MF_01463"/>
    </source>
</evidence>
<keyword evidence="15" id="KW-1185">Reference proteome</keyword>
<feature type="transmembrane region" description="Helical" evidence="9">
    <location>
        <begin position="539"/>
        <end position="565"/>
    </location>
</feature>
<keyword evidence="3 9" id="KW-1003">Cell membrane</keyword>
<dbReference type="Pfam" id="PF07549">
    <property type="entry name" value="Sec_GG"/>
    <property type="match status" value="1"/>
</dbReference>
<evidence type="ECO:0000256" key="5">
    <source>
        <dbReference type="ARBA" id="ARBA00022927"/>
    </source>
</evidence>
<dbReference type="NCBIfam" id="TIGR00916">
    <property type="entry name" value="2A0604s01"/>
    <property type="match status" value="1"/>
</dbReference>
<dbReference type="PANTHER" id="PTHR30081:SF1">
    <property type="entry name" value="PROTEIN TRANSLOCASE SUBUNIT SECD"/>
    <property type="match status" value="1"/>
</dbReference>
<evidence type="ECO:0000259" key="13">
    <source>
        <dbReference type="Pfam" id="PF22599"/>
    </source>
</evidence>
<sequence length="628" mass="67095">MNRYPLWKYILILVTVLVGLLYTAPNYFVDSPALQVTTSKATVKVNSDTAARVAEALKREGIPADAVGLEGSGDSASVRARFATPDIQFKAKTALERDLNRDPADPDYIVTVNLVKNTPAWMQAINAKPLNLGLDLRGGVHFLLQVDAKAVQETRVKGVLSSVRSELRDKSIRHAGIDRVGNNIEIKFRDEATRTQARNALAQNADLAFADAADGSDLKLIVTLKPAALQRVVEEGVKQNISALSKRINELGVSEPVIQQQGRDRIVVQLPGVQDVAHAKDIIGRTATLEFRVTDDTVTPGTELSAAIPLNSELFTEGAGAPVVVSKDVLVSGDSVINAVAGFDQNQRPAVNIELNAEGGRKMRAMTRERVGKRMATLLKEKGKYNVLQVATIQSEFGANFQTTGMASPQAAAELALLLRSGALSAPMEFVEERVVGPQLGAENIAKGLHSTLWGFVAIAIFMIIYYQLFGFFSVVALACNLLFLLALLSMLGATLTLPGIAAIALALGMAIDANVLINERIREELRAGNTPQAAISAGFSHAWATILDSNVTTLIVGLALLVFGSGAVRGFAVVHCLGILTSMFSAVFLSRGVVNLWYGRKKKLGKIAIGTVWNADAAAAKAAVKKG</sequence>
<keyword evidence="2 9" id="KW-0813">Transport</keyword>
<feature type="domain" description="SecD export protein N-terminal TM" evidence="11">
    <location>
        <begin position="1"/>
        <end position="102"/>
    </location>
</feature>
<dbReference type="PANTHER" id="PTHR30081">
    <property type="entry name" value="PROTEIN-EXPORT MEMBRANE PROTEIN SEC"/>
    <property type="match status" value="1"/>
</dbReference>
<keyword evidence="6 9" id="KW-1133">Transmembrane helix</keyword>
<comment type="function">
    <text evidence="9">Part of the Sec protein translocase complex. Interacts with the SecYEG preprotein conducting channel. SecDF uses the proton motive force (PMF) to complete protein translocation after the ATP-dependent function of SecA.</text>
</comment>
<dbReference type="Proteomes" id="UP001165263">
    <property type="component" value="Unassembled WGS sequence"/>
</dbReference>
<evidence type="ECO:0000259" key="11">
    <source>
        <dbReference type="Pfam" id="PF13721"/>
    </source>
</evidence>
<dbReference type="InterPro" id="IPR048634">
    <property type="entry name" value="SecD_SecF_C"/>
</dbReference>
<evidence type="ECO:0000256" key="6">
    <source>
        <dbReference type="ARBA" id="ARBA00022989"/>
    </source>
</evidence>
<evidence type="ECO:0000313" key="15">
    <source>
        <dbReference type="Proteomes" id="UP001165263"/>
    </source>
</evidence>
<comment type="similarity">
    <text evidence="9">Belongs to the SecD/SecF family. SecD subfamily.</text>
</comment>
<feature type="transmembrane region" description="Helical" evidence="9">
    <location>
        <begin position="448"/>
        <end position="467"/>
    </location>
</feature>
<evidence type="ECO:0000256" key="3">
    <source>
        <dbReference type="ARBA" id="ARBA00022475"/>
    </source>
</evidence>
<evidence type="ECO:0000256" key="4">
    <source>
        <dbReference type="ARBA" id="ARBA00022692"/>
    </source>
</evidence>
<keyword evidence="5 9" id="KW-0653">Protein transport</keyword>
<accession>A0ABT2C3L5</accession>
<evidence type="ECO:0000259" key="12">
    <source>
        <dbReference type="Pfam" id="PF21760"/>
    </source>
</evidence>
<dbReference type="NCBIfam" id="TIGR01129">
    <property type="entry name" value="secD"/>
    <property type="match status" value="1"/>
</dbReference>
<evidence type="ECO:0000256" key="7">
    <source>
        <dbReference type="ARBA" id="ARBA00023010"/>
    </source>
</evidence>
<dbReference type="Gene3D" id="3.30.1360.200">
    <property type="match status" value="1"/>
</dbReference>
<keyword evidence="4 9" id="KW-0812">Transmembrane</keyword>
<dbReference type="InterPro" id="IPR055344">
    <property type="entry name" value="SecD_SecF_C_bact"/>
</dbReference>
<comment type="subcellular location">
    <subcellularLocation>
        <location evidence="1 9">Cell membrane</location>
        <topology evidence="1 9">Multi-pass membrane protein</topology>
    </subcellularLocation>
</comment>
<evidence type="ECO:0000256" key="8">
    <source>
        <dbReference type="ARBA" id="ARBA00023136"/>
    </source>
</evidence>
<evidence type="ECO:0000256" key="2">
    <source>
        <dbReference type="ARBA" id="ARBA00022448"/>
    </source>
</evidence>
<dbReference type="InterPro" id="IPR048631">
    <property type="entry name" value="SecD_1st"/>
</dbReference>
<dbReference type="InterPro" id="IPR054384">
    <property type="entry name" value="SecDF_P1_head"/>
</dbReference>
<evidence type="ECO:0000259" key="10">
    <source>
        <dbReference type="Pfam" id="PF02355"/>
    </source>
</evidence>
<dbReference type="InterPro" id="IPR022646">
    <property type="entry name" value="SecD/SecF_CS"/>
</dbReference>
<comment type="caution">
    <text evidence="14">The sequence shown here is derived from an EMBL/GenBank/DDBJ whole genome shotgun (WGS) entry which is preliminary data.</text>
</comment>
<evidence type="ECO:0000313" key="14">
    <source>
        <dbReference type="EMBL" id="MCS0631426.1"/>
    </source>
</evidence>
<comment type="caution">
    <text evidence="9">Lacks conserved residue(s) required for the propagation of feature annotation.</text>
</comment>
<dbReference type="Pfam" id="PF21760">
    <property type="entry name" value="SecD_1st"/>
    <property type="match status" value="1"/>
</dbReference>
<keyword evidence="8 9" id="KW-0472">Membrane</keyword>
<dbReference type="SUPFAM" id="SSF82866">
    <property type="entry name" value="Multidrug efflux transporter AcrB transmembrane domain"/>
    <property type="match status" value="1"/>
</dbReference>
<feature type="domain" description="Protein translocase subunit SecDF P1" evidence="12">
    <location>
        <begin position="237"/>
        <end position="295"/>
    </location>
</feature>
<reference evidence="14" key="1">
    <citation type="submission" date="2022-08" db="EMBL/GenBank/DDBJ databases">
        <title>Reclassification of Massilia species as members of the genera Telluria, Duganella, Pseudoduganella, Mokoshia gen. nov. and Zemynaea gen. nov. using orthogonal and non-orthogonal genome-based approaches.</title>
        <authorList>
            <person name="Bowman J.P."/>
        </authorList>
    </citation>
    <scope>NUCLEOTIDE SEQUENCE</scope>
    <source>
        <strain evidence="14">LMG 11547</strain>
    </source>
</reference>
<dbReference type="Gene3D" id="1.20.1640.10">
    <property type="entry name" value="Multidrug efflux transporter AcrB transmembrane domain"/>
    <property type="match status" value="1"/>
</dbReference>
<comment type="subunit">
    <text evidence="9">Forms a complex with SecF. Part of the essential Sec protein translocation apparatus which comprises SecA, SecYEG and auxiliary proteins SecDF-YajC and YidC.</text>
</comment>
<dbReference type="Pfam" id="PF13721">
    <property type="entry name" value="SecD-TM1"/>
    <property type="match status" value="1"/>
</dbReference>
<feature type="domain" description="Protein export membrane protein SecD/SecF C-terminal" evidence="10">
    <location>
        <begin position="428"/>
        <end position="598"/>
    </location>
</feature>
<evidence type="ECO:0000256" key="1">
    <source>
        <dbReference type="ARBA" id="ARBA00004651"/>
    </source>
</evidence>
<dbReference type="Gene3D" id="3.30.70.3400">
    <property type="match status" value="2"/>
</dbReference>
<dbReference type="RefSeq" id="WP_259450505.1">
    <property type="nucleotide sequence ID" value="NZ_CP119520.1"/>
</dbReference>
<dbReference type="Pfam" id="PF02355">
    <property type="entry name" value="SecD_SecF_C"/>
    <property type="match status" value="1"/>
</dbReference>
<protein>
    <recommendedName>
        <fullName evidence="9">Protein translocase subunit SecD</fullName>
    </recommendedName>
</protein>
<keyword evidence="7 9" id="KW-0811">Translocation</keyword>
<dbReference type="HAMAP" id="MF_01463_B">
    <property type="entry name" value="SecD_B"/>
    <property type="match status" value="1"/>
</dbReference>
<gene>
    <name evidence="9 14" type="primary">secD</name>
    <name evidence="14" type="ORF">NX786_19030</name>
</gene>
<feature type="domain" description="SecDF P1 head subdomain" evidence="13">
    <location>
        <begin position="316"/>
        <end position="426"/>
    </location>
</feature>
<dbReference type="InterPro" id="IPR005791">
    <property type="entry name" value="SecD"/>
</dbReference>